<organism evidence="10 11">
    <name type="scientific">Onchocerca flexuosa</name>
    <dbReference type="NCBI Taxonomy" id="387005"/>
    <lineage>
        <taxon>Eukaryota</taxon>
        <taxon>Metazoa</taxon>
        <taxon>Ecdysozoa</taxon>
        <taxon>Nematoda</taxon>
        <taxon>Chromadorea</taxon>
        <taxon>Rhabditida</taxon>
        <taxon>Spirurina</taxon>
        <taxon>Spiruromorpha</taxon>
        <taxon>Filarioidea</taxon>
        <taxon>Onchocercidae</taxon>
        <taxon>Onchocerca</taxon>
    </lineage>
</organism>
<evidence type="ECO:0000259" key="9">
    <source>
        <dbReference type="PROSITE" id="PS50268"/>
    </source>
</evidence>
<evidence type="ECO:0000256" key="7">
    <source>
        <dbReference type="PROSITE-ProRule" id="PRU00043"/>
    </source>
</evidence>
<name>A0A238BZX9_9BILA</name>
<dbReference type="PANTHER" id="PTHR24026">
    <property type="entry name" value="FAT ATYPICAL CADHERIN-RELATED"/>
    <property type="match status" value="1"/>
</dbReference>
<dbReference type="PANTHER" id="PTHR24026:SF133">
    <property type="entry name" value="CADHERIN-RELATED FAMILY MEMBER 2"/>
    <property type="match status" value="1"/>
</dbReference>
<feature type="domain" description="Cadherin" evidence="9">
    <location>
        <begin position="1611"/>
        <end position="1718"/>
    </location>
</feature>
<feature type="chain" id="PRO_5013212158" description="Cadherin domain-containing protein" evidence="8">
    <location>
        <begin position="20"/>
        <end position="1984"/>
    </location>
</feature>
<comment type="subcellular location">
    <subcellularLocation>
        <location evidence="1">Membrane</location>
    </subcellularLocation>
</comment>
<dbReference type="GO" id="GO:0005886">
    <property type="term" value="C:plasma membrane"/>
    <property type="evidence" value="ECO:0007669"/>
    <property type="project" value="InterPro"/>
</dbReference>
<keyword evidence="5" id="KW-1133">Transmembrane helix</keyword>
<dbReference type="SUPFAM" id="SSF49313">
    <property type="entry name" value="Cadherin-like"/>
    <property type="match status" value="4"/>
</dbReference>
<dbReference type="InterPro" id="IPR020894">
    <property type="entry name" value="Cadherin_CS"/>
</dbReference>
<dbReference type="PROSITE" id="PS00232">
    <property type="entry name" value="CADHERIN_1"/>
    <property type="match status" value="1"/>
</dbReference>
<gene>
    <name evidence="10" type="ORF">X798_02234</name>
</gene>
<reference evidence="10 11" key="1">
    <citation type="submission" date="2015-12" db="EMBL/GenBank/DDBJ databases">
        <title>Draft genome of the nematode, Onchocerca flexuosa.</title>
        <authorList>
            <person name="Mitreva M."/>
        </authorList>
    </citation>
    <scope>NUCLEOTIDE SEQUENCE [LARGE SCALE GENOMIC DNA]</scope>
    <source>
        <strain evidence="10">Red Deer</strain>
    </source>
</reference>
<dbReference type="InterPro" id="IPR002126">
    <property type="entry name" value="Cadherin-like_dom"/>
</dbReference>
<dbReference type="Pfam" id="PF00028">
    <property type="entry name" value="Cadherin"/>
    <property type="match status" value="2"/>
</dbReference>
<keyword evidence="11" id="KW-1185">Reference proteome</keyword>
<dbReference type="GO" id="GO:0005509">
    <property type="term" value="F:calcium ion binding"/>
    <property type="evidence" value="ECO:0007669"/>
    <property type="project" value="UniProtKB-UniRule"/>
</dbReference>
<dbReference type="CDD" id="cd11304">
    <property type="entry name" value="Cadherin_repeat"/>
    <property type="match status" value="5"/>
</dbReference>
<keyword evidence="6" id="KW-0472">Membrane</keyword>
<dbReference type="InterPro" id="IPR015919">
    <property type="entry name" value="Cadherin-like_sf"/>
</dbReference>
<evidence type="ECO:0000256" key="3">
    <source>
        <dbReference type="ARBA" id="ARBA00022737"/>
    </source>
</evidence>
<accession>A0A238BZX9</accession>
<sequence length="1984" mass="221891">MLTWLWILFVSNICGQTSFEKTDGNEIFDVTFRKFISGADLPSFSDNNLLKFGTIRIQPDDDILGKLKKSDGINNQDILAGKTIEEVPQEFREDETKNTASIKISRMNDSYLQVSASEMNAFLHSMADRDAVEKLVRDSNFIPVKEHSNLSEPRIENTFDFVTFDKPISSLTTVTMTNHTILNDLDYPMEKVPDSFVIWSNPQIFIEPIHIAKFNFGQEILSVKAHDMFNSSIEFICMLPGIVFCVTDLLSSESYQLRMFYTGTSNIKNFNLPLTVRTRNREGNSYASFNASIHFVSDDSNMNDEIRSEILSMTTQQTVGHQVEATIDNELHVQPNFVALEEQSISTWNGSIIQPEEATRKPKAPVFIFMPHFEHNSYEIYVPEGKNKYSIIVAIIYFLTYPSDIEAKFSIQSEPLQWFYLGEVETEMNANRLIVAIKLMLHDGADVDSQKTNNGQYKFQIKANQGSFETSTDINVEVLTFATKGTSYSSDMIKISSANQTSLIEKFTTSRVLADSERYIAVDFTDISENGSRIITATVSNLVQININTATASGSSDIKIAQTELAKDTSGTTEESPVHENFAEIFKSTETIANTAKSGKEKGSETSSILRVNEIARYPSESTVKANEFELLQEPEITSVRPPENLENDNSSRSEIDNLDADHNISVSSERGTSTITEIHGNELAEEISQSSKDIEFNENINNFSSYNQEELVAKKLTTIIVSSVRNGSNLFPNILIENEKNLQGEFGASLMSVTTVSVPVNDDDIDDMHWSSSQDNKYFVGNFQKSKQNLKTSTEIKHDYSTTMEATDLTIHELNKNADTAARFVDDDSNYTENDIYTGVENDYQTSTYINVTWKNRIDNIDTITNNADTTVPSSEMTKRVSTVRSTNAAALQQTSITLADNIHMNSDDELNESWNQSGDENLGIDKSQQIQLAWQQTKSDKTTIATVLHSETSPIETETKNEWPEENESLENGLRINKIESQKTINSSALEVIPRRMQPGKTVFLVVRDAEKLDRDLLDDSIVIKVTASQRKRPSVTSSKVISIMRNEDLSNEAPAFFSSEYDFHVNEGSITGQKVGQMEAEFMDHRAHGIITYQLIGPGSELFAINDGTISVSCPSILPCLDREQTTAYHLLAIATNCDGLNSVPVIVRIHIDDRNDNGPILETLQNEITVFNGRLTKPFVVKVKDNDVTPHDINELNIDGTASAFISLEKMRDDIYYGRLWSLPAEGIYELNITARDPDANIPEQKLTVTAQVLNTVTRPHFERARYERTINTEKLFKGNLILQPKLENAPLDALRFVLLRNDPGWLSVDEYSGNVIIGDVPQTGIVSGKYSTSIAAVNRTNGRLVTESVLVLTVISDNHAKKVFTKKLIVKTLRKDTTINRQTIEVLPEHDKASITILRDSINATDEQLHSVNIDKNTISINHGMIIIDMKRLQQIRMLQFKLSSKENNNDSGKKLTTNEINQITAKVMLFLSSEPIEMEHERKRQAQPRFSHPWRSDMNIIPIKLAENSPEGYTIISLPAYNPMNGSKVTDLRLSGEMAQHFTVDGRSGDVQVVIPFDFEAMEPESHIFDLQLTAGEEPYDTVAVLRVEIIDVDDNPPKITKIGDYNFENLTIAENSKPGTVLFEVQISDLDHLYGKMGVFNYALSGNGAANFQVKKINDTVAVIVSPAADLDREKIEEMIVLLKVTDSGGNSDSVAAMITIIDVNDNVPVFIHNEYKIEAVENWPEAMVLTYIHAEDNDKGLNAEIRYSLSPKNNESNCASNQEKPNSPVTVSKLFLTKKLASSNYLSKKISVRIFFLWDSGFLDFEIDPIRGLIRTKKALIGLARAHPYDFSVVASDKGVPSLSASTAVSIHVLESTSLSRVGDDKGIHIVSPSVHFTLQLDEVEFLISLLAPIQSIVSGFDDNHINIPANDRVYSVQAKIGGFNEQFGREIKYSITPVDNAMDGGWFTIDTNSGDLFSLQELDHELQSAITVSLF</sequence>
<evidence type="ECO:0000256" key="2">
    <source>
        <dbReference type="ARBA" id="ARBA00022692"/>
    </source>
</evidence>
<evidence type="ECO:0000256" key="8">
    <source>
        <dbReference type="SAM" id="SignalP"/>
    </source>
</evidence>
<keyword evidence="4 7" id="KW-0106">Calcium</keyword>
<evidence type="ECO:0000256" key="1">
    <source>
        <dbReference type="ARBA" id="ARBA00004370"/>
    </source>
</evidence>
<feature type="domain" description="Cadherin" evidence="9">
    <location>
        <begin position="1503"/>
        <end position="1606"/>
    </location>
</feature>
<keyword evidence="3" id="KW-0677">Repeat</keyword>
<dbReference type="PRINTS" id="PR00205">
    <property type="entry name" value="CADHERIN"/>
</dbReference>
<dbReference type="GO" id="GO:0007156">
    <property type="term" value="P:homophilic cell adhesion via plasma membrane adhesion molecules"/>
    <property type="evidence" value="ECO:0007669"/>
    <property type="project" value="InterPro"/>
</dbReference>
<feature type="domain" description="Cadherin" evidence="9">
    <location>
        <begin position="1719"/>
        <end position="1883"/>
    </location>
</feature>
<feature type="domain" description="Cadherin" evidence="9">
    <location>
        <begin position="1060"/>
        <end position="1165"/>
    </location>
</feature>
<dbReference type="OrthoDB" id="6252479at2759"/>
<protein>
    <recommendedName>
        <fullName evidence="9">Cadherin domain-containing protein</fullName>
    </recommendedName>
</protein>
<keyword evidence="2" id="KW-0812">Transmembrane</keyword>
<dbReference type="SMART" id="SM00112">
    <property type="entry name" value="CA"/>
    <property type="match status" value="4"/>
</dbReference>
<evidence type="ECO:0000256" key="6">
    <source>
        <dbReference type="ARBA" id="ARBA00023136"/>
    </source>
</evidence>
<feature type="signal peptide" evidence="8">
    <location>
        <begin position="1"/>
        <end position="19"/>
    </location>
</feature>
<dbReference type="PROSITE" id="PS50268">
    <property type="entry name" value="CADHERIN_2"/>
    <property type="match status" value="4"/>
</dbReference>
<dbReference type="Proteomes" id="UP000242913">
    <property type="component" value="Unassembled WGS sequence"/>
</dbReference>
<dbReference type="Gene3D" id="2.60.40.60">
    <property type="entry name" value="Cadherins"/>
    <property type="match status" value="4"/>
</dbReference>
<keyword evidence="8" id="KW-0732">Signal</keyword>
<dbReference type="EMBL" id="KZ269984">
    <property type="protein sequence ID" value="OZC10811.1"/>
    <property type="molecule type" value="Genomic_DNA"/>
</dbReference>
<proteinExistence type="predicted"/>
<evidence type="ECO:0000256" key="5">
    <source>
        <dbReference type="ARBA" id="ARBA00022989"/>
    </source>
</evidence>
<evidence type="ECO:0000313" key="11">
    <source>
        <dbReference type="Proteomes" id="UP000242913"/>
    </source>
</evidence>
<evidence type="ECO:0000256" key="4">
    <source>
        <dbReference type="ARBA" id="ARBA00022837"/>
    </source>
</evidence>
<evidence type="ECO:0000313" key="10">
    <source>
        <dbReference type="EMBL" id="OZC10811.1"/>
    </source>
</evidence>